<evidence type="ECO:0000313" key="1">
    <source>
        <dbReference type="EMBL" id="RZU35433.1"/>
    </source>
</evidence>
<sequence length="82" mass="9515">MDKLFCLFEVLAERPGMGHKRRDLTNFPLLFFSEGAYVVIYRNQTTHIESWLLPMALVTSHSAHPSTHITEQQNIDQDQSVR</sequence>
<accession>A0A4Q7YFP8</accession>
<dbReference type="Proteomes" id="UP000292958">
    <property type="component" value="Unassembled WGS sequence"/>
</dbReference>
<keyword evidence="2" id="KW-1185">Reference proteome</keyword>
<proteinExistence type="predicted"/>
<dbReference type="AlphaFoldDB" id="A0A4Q7YFP8"/>
<evidence type="ECO:0000313" key="2">
    <source>
        <dbReference type="Proteomes" id="UP000292958"/>
    </source>
</evidence>
<protein>
    <submittedName>
        <fullName evidence="1">Uncharacterized protein</fullName>
    </submittedName>
</protein>
<comment type="caution">
    <text evidence="1">The sequence shown here is derived from an EMBL/GenBank/DDBJ whole genome shotgun (WGS) entry which is preliminary data.</text>
</comment>
<reference evidence="1 2" key="1">
    <citation type="submission" date="2019-02" db="EMBL/GenBank/DDBJ databases">
        <title>Genomic Encyclopedia of Archaeal and Bacterial Type Strains, Phase II (KMG-II): from individual species to whole genera.</title>
        <authorList>
            <person name="Goeker M."/>
        </authorList>
    </citation>
    <scope>NUCLEOTIDE SEQUENCE [LARGE SCALE GENOMIC DNA]</scope>
    <source>
        <strain evidence="1 2">DSM 18101</strain>
    </source>
</reference>
<dbReference type="EMBL" id="SHKW01000002">
    <property type="protein sequence ID" value="RZU35433.1"/>
    <property type="molecule type" value="Genomic_DNA"/>
</dbReference>
<name>A0A4Q7YFP8_9BACT</name>
<organism evidence="1 2">
    <name type="scientific">Edaphobacter modestus</name>
    <dbReference type="NCBI Taxonomy" id="388466"/>
    <lineage>
        <taxon>Bacteria</taxon>
        <taxon>Pseudomonadati</taxon>
        <taxon>Acidobacteriota</taxon>
        <taxon>Terriglobia</taxon>
        <taxon>Terriglobales</taxon>
        <taxon>Acidobacteriaceae</taxon>
        <taxon>Edaphobacter</taxon>
    </lineage>
</organism>
<gene>
    <name evidence="1" type="ORF">BDD14_5480</name>
</gene>